<dbReference type="GO" id="GO:0034727">
    <property type="term" value="P:piecemeal microautophagy of the nucleus"/>
    <property type="evidence" value="ECO:0007669"/>
    <property type="project" value="TreeGrafter"/>
</dbReference>
<dbReference type="GO" id="GO:0016020">
    <property type="term" value="C:membrane"/>
    <property type="evidence" value="ECO:0007669"/>
    <property type="project" value="TreeGrafter"/>
</dbReference>
<keyword evidence="6" id="KW-0325">Glycoprotein</keyword>
<evidence type="ECO:0000256" key="6">
    <source>
        <dbReference type="ARBA" id="ARBA00023180"/>
    </source>
</evidence>
<sequence length="211" mass="23899">MLSYLPTALQALVSLFLSHDAVHANELHFQLRHTHAVSNGSRIVFSDAAKFGFVSETARRRSMMELQKLEPLVWASETTTGPHTEKRETLRQLAMMTSNSYFEPKDKEWYDLGDEWNAICVAFPTRVRSYVNATQTYSYGWEPDANGFRGHVFVSTDESTVVISIKGTSVPWLGGGPIMTCGILCPPCRKLNAPTSHYKDSRKRRIQHVLY</sequence>
<evidence type="ECO:0000256" key="7">
    <source>
        <dbReference type="ARBA" id="ARBA00037847"/>
    </source>
</evidence>
<protein>
    <submittedName>
        <fullName evidence="9">Uncharacterized protein</fullName>
    </submittedName>
</protein>
<comment type="caution">
    <text evidence="9">The sequence shown here is derived from an EMBL/GenBank/DDBJ whole genome shotgun (WGS) entry which is preliminary data.</text>
</comment>
<keyword evidence="2" id="KW-0812">Transmembrane</keyword>
<dbReference type="PANTHER" id="PTHR47175:SF2">
    <property type="entry name" value="LIPASE ATG15-RELATED"/>
    <property type="match status" value="1"/>
</dbReference>
<evidence type="ECO:0000256" key="8">
    <source>
        <dbReference type="SAM" id="SignalP"/>
    </source>
</evidence>
<dbReference type="AlphaFoldDB" id="A0AA39PR65"/>
<dbReference type="GO" id="GO:0034496">
    <property type="term" value="P:multivesicular body membrane disassembly"/>
    <property type="evidence" value="ECO:0007669"/>
    <property type="project" value="TreeGrafter"/>
</dbReference>
<keyword evidence="4" id="KW-1133">Transmembrane helix</keyword>
<dbReference type="GO" id="GO:0046461">
    <property type="term" value="P:neutral lipid catabolic process"/>
    <property type="evidence" value="ECO:0007669"/>
    <property type="project" value="TreeGrafter"/>
</dbReference>
<keyword evidence="3" id="KW-0378">Hydrolase</keyword>
<keyword evidence="8" id="KW-0732">Signal</keyword>
<organism evidence="9 10">
    <name type="scientific">Armillaria luteobubalina</name>
    <dbReference type="NCBI Taxonomy" id="153913"/>
    <lineage>
        <taxon>Eukaryota</taxon>
        <taxon>Fungi</taxon>
        <taxon>Dikarya</taxon>
        <taxon>Basidiomycota</taxon>
        <taxon>Agaricomycotina</taxon>
        <taxon>Agaricomycetes</taxon>
        <taxon>Agaricomycetidae</taxon>
        <taxon>Agaricales</taxon>
        <taxon>Marasmiineae</taxon>
        <taxon>Physalacriaceae</taxon>
        <taxon>Armillaria</taxon>
    </lineage>
</organism>
<dbReference type="InterPro" id="IPR050805">
    <property type="entry name" value="ATG15_Lipase"/>
</dbReference>
<reference evidence="9" key="1">
    <citation type="submission" date="2023-06" db="EMBL/GenBank/DDBJ databases">
        <authorList>
            <consortium name="Lawrence Berkeley National Laboratory"/>
            <person name="Ahrendt S."/>
            <person name="Sahu N."/>
            <person name="Indic B."/>
            <person name="Wong-Bajracharya J."/>
            <person name="Merenyi Z."/>
            <person name="Ke H.-M."/>
            <person name="Monk M."/>
            <person name="Kocsube S."/>
            <person name="Drula E."/>
            <person name="Lipzen A."/>
            <person name="Balint B."/>
            <person name="Henrissat B."/>
            <person name="Andreopoulos B."/>
            <person name="Martin F.M."/>
            <person name="Harder C.B."/>
            <person name="Rigling D."/>
            <person name="Ford K.L."/>
            <person name="Foster G.D."/>
            <person name="Pangilinan J."/>
            <person name="Papanicolaou A."/>
            <person name="Barry K."/>
            <person name="LaButti K."/>
            <person name="Viragh M."/>
            <person name="Koriabine M."/>
            <person name="Yan M."/>
            <person name="Riley R."/>
            <person name="Champramary S."/>
            <person name="Plett K.L."/>
            <person name="Tsai I.J."/>
            <person name="Slot J."/>
            <person name="Sipos G."/>
            <person name="Plett J."/>
            <person name="Nagy L.G."/>
            <person name="Grigoriev I.V."/>
        </authorList>
    </citation>
    <scope>NUCLEOTIDE SEQUENCE</scope>
    <source>
        <strain evidence="9">HWK02</strain>
    </source>
</reference>
<evidence type="ECO:0000313" key="10">
    <source>
        <dbReference type="Proteomes" id="UP001175228"/>
    </source>
</evidence>
<evidence type="ECO:0000256" key="5">
    <source>
        <dbReference type="ARBA" id="ARBA00023136"/>
    </source>
</evidence>
<dbReference type="GO" id="GO:0006660">
    <property type="term" value="P:phosphatidylserine catabolic process"/>
    <property type="evidence" value="ECO:0007669"/>
    <property type="project" value="TreeGrafter"/>
</dbReference>
<feature type="signal peptide" evidence="8">
    <location>
        <begin position="1"/>
        <end position="24"/>
    </location>
</feature>
<accession>A0AA39PR65</accession>
<dbReference type="PANTHER" id="PTHR47175">
    <property type="entry name" value="LIPASE ATG15-RELATED"/>
    <property type="match status" value="1"/>
</dbReference>
<proteinExistence type="inferred from homology"/>
<evidence type="ECO:0000256" key="2">
    <source>
        <dbReference type="ARBA" id="ARBA00022692"/>
    </source>
</evidence>
<dbReference type="EMBL" id="JAUEPU010000041">
    <property type="protein sequence ID" value="KAK0488179.1"/>
    <property type="molecule type" value="Genomic_DNA"/>
</dbReference>
<keyword evidence="10" id="KW-1185">Reference proteome</keyword>
<name>A0AA39PR65_9AGAR</name>
<feature type="chain" id="PRO_5041298912" evidence="8">
    <location>
        <begin position="25"/>
        <end position="211"/>
    </location>
</feature>
<comment type="subcellular location">
    <subcellularLocation>
        <location evidence="7">Endomembrane system</location>
        <topology evidence="7">Single-pass membrane protein</topology>
    </subcellularLocation>
</comment>
<dbReference type="GO" id="GO:0004620">
    <property type="term" value="F:phospholipase activity"/>
    <property type="evidence" value="ECO:0007669"/>
    <property type="project" value="TreeGrafter"/>
</dbReference>
<dbReference type="GO" id="GO:0005775">
    <property type="term" value="C:vacuolar lumen"/>
    <property type="evidence" value="ECO:0007669"/>
    <property type="project" value="TreeGrafter"/>
</dbReference>
<evidence type="ECO:0000256" key="4">
    <source>
        <dbReference type="ARBA" id="ARBA00022989"/>
    </source>
</evidence>
<evidence type="ECO:0000313" key="9">
    <source>
        <dbReference type="EMBL" id="KAK0488179.1"/>
    </source>
</evidence>
<evidence type="ECO:0000256" key="3">
    <source>
        <dbReference type="ARBA" id="ARBA00022801"/>
    </source>
</evidence>
<evidence type="ECO:0000256" key="1">
    <source>
        <dbReference type="ARBA" id="ARBA00010701"/>
    </source>
</evidence>
<gene>
    <name evidence="9" type="ORF">EDD18DRAFT_1359866</name>
</gene>
<dbReference type="Proteomes" id="UP001175228">
    <property type="component" value="Unassembled WGS sequence"/>
</dbReference>
<keyword evidence="5" id="KW-0472">Membrane</keyword>
<dbReference type="GO" id="GO:0012505">
    <property type="term" value="C:endomembrane system"/>
    <property type="evidence" value="ECO:0007669"/>
    <property type="project" value="UniProtKB-SubCell"/>
</dbReference>
<comment type="similarity">
    <text evidence="1">Belongs to the AB hydrolase superfamily. Lipase family.</text>
</comment>